<keyword evidence="3" id="KW-1185">Reference proteome</keyword>
<organism evidence="2 3">
    <name type="scientific">Burkholderia humptydooensis MSMB43</name>
    <dbReference type="NCBI Taxonomy" id="441157"/>
    <lineage>
        <taxon>Bacteria</taxon>
        <taxon>Pseudomonadati</taxon>
        <taxon>Pseudomonadota</taxon>
        <taxon>Betaproteobacteria</taxon>
        <taxon>Burkholderiales</taxon>
        <taxon>Burkholderiaceae</taxon>
        <taxon>Burkholderia</taxon>
        <taxon>pseudomallei group</taxon>
    </lineage>
</organism>
<reference evidence="3" key="1">
    <citation type="journal article" date="2012" name="J. Bacteriol.">
        <title>Revised Genome Sequence of Burkholderia thailandensis MSMB43 with Improved Annotation.</title>
        <authorList>
            <person name="Zhuo Y."/>
            <person name="Liu L."/>
            <person name="Wang Q."/>
            <person name="Liu X."/>
            <person name="Ren B."/>
            <person name="Liu M."/>
            <person name="Ni P."/>
            <person name="Cheng Y.Q."/>
            <person name="Zhang L."/>
        </authorList>
    </citation>
    <scope>NUCLEOTIDE SEQUENCE [LARGE SCALE GENOMIC DNA]</scope>
    <source>
        <strain evidence="3">MSMB43</strain>
    </source>
</reference>
<name>A0ABN0G536_9BURK</name>
<accession>A0ABN0G536</accession>
<evidence type="ECO:0000256" key="1">
    <source>
        <dbReference type="SAM" id="MobiDB-lite"/>
    </source>
</evidence>
<evidence type="ECO:0000313" key="2">
    <source>
        <dbReference type="EMBL" id="EIP87345.1"/>
    </source>
</evidence>
<gene>
    <name evidence="2" type="ORF">A33K_15362</name>
</gene>
<proteinExistence type="predicted"/>
<dbReference type="EMBL" id="JH692063">
    <property type="protein sequence ID" value="EIP87345.1"/>
    <property type="molecule type" value="Genomic_DNA"/>
</dbReference>
<feature type="region of interest" description="Disordered" evidence="1">
    <location>
        <begin position="46"/>
        <end position="68"/>
    </location>
</feature>
<feature type="region of interest" description="Disordered" evidence="1">
    <location>
        <begin position="1"/>
        <end position="33"/>
    </location>
</feature>
<sequence length="87" mass="9655">MHLPYDQGESQHTIAARPAALRRNKARPAHARRGCVATNARRAVRRTQLEQSSMRTTGADAGFHRRPRAVGERLLRALSDARLSNAS</sequence>
<feature type="compositionally biased region" description="Basic residues" evidence="1">
    <location>
        <begin position="20"/>
        <end position="33"/>
    </location>
</feature>
<protein>
    <submittedName>
        <fullName evidence="2">Uncharacterized protein</fullName>
    </submittedName>
</protein>
<evidence type="ECO:0000313" key="3">
    <source>
        <dbReference type="Proteomes" id="UP000004682"/>
    </source>
</evidence>
<dbReference type="Proteomes" id="UP000004682">
    <property type="component" value="Unassembled WGS sequence"/>
</dbReference>